<proteinExistence type="predicted"/>
<evidence type="ECO:0000313" key="3">
    <source>
        <dbReference type="Proteomes" id="UP001521785"/>
    </source>
</evidence>
<dbReference type="EMBL" id="JAKJXO020000004">
    <property type="protein sequence ID" value="KAL1606706.1"/>
    <property type="molecule type" value="Genomic_DNA"/>
</dbReference>
<evidence type="ECO:0000313" key="2">
    <source>
        <dbReference type="EMBL" id="KAL1606706.1"/>
    </source>
</evidence>
<organism evidence="2 3">
    <name type="scientific">Paraconiothyrium brasiliense</name>
    <dbReference type="NCBI Taxonomy" id="300254"/>
    <lineage>
        <taxon>Eukaryota</taxon>
        <taxon>Fungi</taxon>
        <taxon>Dikarya</taxon>
        <taxon>Ascomycota</taxon>
        <taxon>Pezizomycotina</taxon>
        <taxon>Dothideomycetes</taxon>
        <taxon>Pleosporomycetidae</taxon>
        <taxon>Pleosporales</taxon>
        <taxon>Massarineae</taxon>
        <taxon>Didymosphaeriaceae</taxon>
        <taxon>Paraconiothyrium</taxon>
    </lineage>
</organism>
<feature type="coiled-coil region" evidence="1">
    <location>
        <begin position="262"/>
        <end position="289"/>
    </location>
</feature>
<sequence length="290" mass="31848">MLPPVDTTILERNPNFEVLYKDLCARKLNPDGSTRDTKKQRIHGEIRQTLTTLPTRSPTLPQELHSPIELVTAQLSGQIVASDRDILAVDTQLFLSNIDIISSALSNQFITTAGLLCKIADPKSPPEIDELRSNAEGLRDAATLVLPKDLADEKVHLADLARNVLSLQLDLLQTSILILERTQHGALARSTSTHAEHIAARAALLGLQAKIHTHMHPPPGEFLKALNNFKAELGSSEAKLRDREGLARRTLELYGGAGERGMRDLAGRKEVLLKEIRRMEREIAGLEGGA</sequence>
<accession>A0ABR3RQL7</accession>
<protein>
    <submittedName>
        <fullName evidence="2">Uncharacterized protein</fullName>
    </submittedName>
</protein>
<reference evidence="2 3" key="1">
    <citation type="submission" date="2024-02" db="EMBL/GenBank/DDBJ databases">
        <title>De novo assembly and annotation of 12 fungi associated with fruit tree decline syndrome in Ontario, Canada.</title>
        <authorList>
            <person name="Sulman M."/>
            <person name="Ellouze W."/>
            <person name="Ilyukhin E."/>
        </authorList>
    </citation>
    <scope>NUCLEOTIDE SEQUENCE [LARGE SCALE GENOMIC DNA]</scope>
    <source>
        <strain evidence="2 3">M42-189</strain>
    </source>
</reference>
<comment type="caution">
    <text evidence="2">The sequence shown here is derived from an EMBL/GenBank/DDBJ whole genome shotgun (WGS) entry which is preliminary data.</text>
</comment>
<name>A0ABR3RQL7_9PLEO</name>
<gene>
    <name evidence="2" type="ORF">SLS60_004113</name>
</gene>
<evidence type="ECO:0000256" key="1">
    <source>
        <dbReference type="SAM" id="Coils"/>
    </source>
</evidence>
<keyword evidence="3" id="KW-1185">Reference proteome</keyword>
<keyword evidence="1" id="KW-0175">Coiled coil</keyword>
<dbReference type="Proteomes" id="UP001521785">
    <property type="component" value="Unassembled WGS sequence"/>
</dbReference>